<dbReference type="AlphaFoldDB" id="K5BFI0"/>
<comment type="caution">
    <text evidence="1">The sequence shown here is derived from an EMBL/GenBank/DDBJ whole genome shotgun (WGS) entry which is preliminary data.</text>
</comment>
<gene>
    <name evidence="1" type="ORF">C731_2105</name>
</gene>
<dbReference type="Proteomes" id="UP000006265">
    <property type="component" value="Unassembled WGS sequence"/>
</dbReference>
<protein>
    <submittedName>
        <fullName evidence="1">Uncharacterized protein</fullName>
    </submittedName>
</protein>
<accession>K5BFI0</accession>
<dbReference type="RefSeq" id="WP_005627274.1">
    <property type="nucleotide sequence ID" value="NZ_AMRA01000053.1"/>
</dbReference>
<name>K5BFI0_MYCHD</name>
<dbReference type="EMBL" id="AMRA01000053">
    <property type="protein sequence ID" value="EKF23912.1"/>
    <property type="molecule type" value="Genomic_DNA"/>
</dbReference>
<keyword evidence="2" id="KW-1185">Reference proteome</keyword>
<proteinExistence type="predicted"/>
<evidence type="ECO:0000313" key="1">
    <source>
        <dbReference type="EMBL" id="EKF23912.1"/>
    </source>
</evidence>
<evidence type="ECO:0000313" key="2">
    <source>
        <dbReference type="Proteomes" id="UP000006265"/>
    </source>
</evidence>
<dbReference type="PATRIC" id="fig|1122247.3.peg.2026"/>
<organism evidence="1 2">
    <name type="scientific">Mycolicibacterium hassiacum (strain DSM 44199 / CIP 105218 / JCM 12690 / 3849)</name>
    <name type="common">Mycobacterium hassiacum</name>
    <dbReference type="NCBI Taxonomy" id="1122247"/>
    <lineage>
        <taxon>Bacteria</taxon>
        <taxon>Bacillati</taxon>
        <taxon>Actinomycetota</taxon>
        <taxon>Actinomycetes</taxon>
        <taxon>Mycobacteriales</taxon>
        <taxon>Mycobacteriaceae</taxon>
        <taxon>Mycolicibacterium</taxon>
    </lineage>
</organism>
<reference evidence="1 2" key="1">
    <citation type="journal article" date="2012" name="J. Bacteriol.">
        <title>Genome sequence of Mycobacterium hassiacum DSM 44199, a rare source of heat-stable mycobacterial proteins.</title>
        <authorList>
            <person name="Tiago I."/>
            <person name="Maranha A."/>
            <person name="Mendes V."/>
            <person name="Alarico S."/>
            <person name="Moynihan P.J."/>
            <person name="Clarke A.J."/>
            <person name="Macedo-Ribeiro S."/>
            <person name="Pereira P.J."/>
            <person name="Empadinhas N."/>
        </authorList>
    </citation>
    <scope>NUCLEOTIDE SEQUENCE [LARGE SCALE GENOMIC DNA]</scope>
    <source>
        <strain evidence="2">DSM 44199 / CIP 105218 / JCM 12690 / 3849</strain>
    </source>
</reference>
<sequence>MAALHELLNLRPIIPQSLKALIRDPRQPAEDTRKRPPEVTLMARGLERC</sequence>